<dbReference type="PANTHER" id="PTHR18866:SF33">
    <property type="entry name" value="METHYLCROTONOYL-COA CARBOXYLASE SUBUNIT ALPHA, MITOCHONDRIAL-RELATED"/>
    <property type="match status" value="1"/>
</dbReference>
<sequence>MLVGFDNGHSFEARIYAENVPKGFLLATGVLHHYRPVPESDTSFGTFCSVVFTNIYGVFGRIIASTYTFGMIGLVVKVLMKNEEKVEAGQPVLVMEAMKMEHVVKAHSSSFIHGLQVAPGQQVSDGSILFIVKQLKGMNFEDYFLKRELLMGIYEKGFERPSPIQEESIPIALTGSDNLARAKNGTGKTATFCIPALGKNDQDNNVIQGPHYDYFLFHTQNLLSCYG</sequence>
<dbReference type="Gene3D" id="2.40.50.100">
    <property type="match status" value="1"/>
</dbReference>
<dbReference type="InterPro" id="IPR011054">
    <property type="entry name" value="Rudment_hybrid_motif"/>
</dbReference>
<dbReference type="GO" id="GO:0004485">
    <property type="term" value="F:methylcrotonoyl-CoA carboxylase activity"/>
    <property type="evidence" value="ECO:0007669"/>
    <property type="project" value="TreeGrafter"/>
</dbReference>
<dbReference type="PROSITE" id="PS51195">
    <property type="entry name" value="Q_MOTIF"/>
    <property type="match status" value="1"/>
</dbReference>
<dbReference type="Proteomes" id="UP000596660">
    <property type="component" value="Unplaced"/>
</dbReference>
<proteinExistence type="predicted"/>
<dbReference type="PANTHER" id="PTHR18866">
    <property type="entry name" value="CARBOXYLASE:PYRUVATE/ACETYL-COA/PROPIONYL-COA CARBOXYLASE"/>
    <property type="match status" value="1"/>
</dbReference>
<evidence type="ECO:0000256" key="5">
    <source>
        <dbReference type="ARBA" id="ARBA00023267"/>
    </source>
</evidence>
<dbReference type="EnsemblPlants" id="AUR62029837-RA">
    <property type="protein sequence ID" value="AUR62029837-RA:cds"/>
    <property type="gene ID" value="AUR62029837"/>
</dbReference>
<evidence type="ECO:0000313" key="10">
    <source>
        <dbReference type="Proteomes" id="UP000596660"/>
    </source>
</evidence>
<evidence type="ECO:0000256" key="3">
    <source>
        <dbReference type="ARBA" id="ARBA00022806"/>
    </source>
</evidence>
<dbReference type="GO" id="GO:0016787">
    <property type="term" value="F:hydrolase activity"/>
    <property type="evidence" value="ECO:0007669"/>
    <property type="project" value="UniProtKB-KW"/>
</dbReference>
<dbReference type="InterPro" id="IPR027417">
    <property type="entry name" value="P-loop_NTPase"/>
</dbReference>
<dbReference type="Gene3D" id="3.40.50.300">
    <property type="entry name" value="P-loop containing nucleotide triphosphate hydrolases"/>
    <property type="match status" value="1"/>
</dbReference>
<evidence type="ECO:0000256" key="4">
    <source>
        <dbReference type="ARBA" id="ARBA00022840"/>
    </source>
</evidence>
<dbReference type="CDD" id="cd06850">
    <property type="entry name" value="biotinyl_domain"/>
    <property type="match status" value="1"/>
</dbReference>
<dbReference type="InterPro" id="IPR014014">
    <property type="entry name" value="RNA_helicase_DEAD_Q_motif"/>
</dbReference>
<reference evidence="9" key="2">
    <citation type="submission" date="2021-03" db="UniProtKB">
        <authorList>
            <consortium name="EnsemblPlants"/>
        </authorList>
    </citation>
    <scope>IDENTIFICATION</scope>
</reference>
<dbReference type="PROSITE" id="PS50968">
    <property type="entry name" value="BIOTINYL_LIPOYL"/>
    <property type="match status" value="1"/>
</dbReference>
<protein>
    <submittedName>
        <fullName evidence="9">Uncharacterized protein</fullName>
    </submittedName>
</protein>
<dbReference type="InterPro" id="IPR011545">
    <property type="entry name" value="DEAD/DEAH_box_helicase_dom"/>
</dbReference>
<keyword evidence="4" id="KW-0067">ATP-binding</keyword>
<feature type="short sequence motif" description="Q motif" evidence="6">
    <location>
        <begin position="138"/>
        <end position="166"/>
    </location>
</feature>
<dbReference type="SUPFAM" id="SSF51246">
    <property type="entry name" value="Rudiment single hybrid motif"/>
    <property type="match status" value="1"/>
</dbReference>
<keyword evidence="10" id="KW-1185">Reference proteome</keyword>
<dbReference type="Pfam" id="PF00270">
    <property type="entry name" value="DEAD"/>
    <property type="match status" value="1"/>
</dbReference>
<dbReference type="AlphaFoldDB" id="A0A803MI89"/>
<evidence type="ECO:0000256" key="1">
    <source>
        <dbReference type="ARBA" id="ARBA00022741"/>
    </source>
</evidence>
<dbReference type="GO" id="GO:0003724">
    <property type="term" value="F:RNA helicase activity"/>
    <property type="evidence" value="ECO:0007669"/>
    <property type="project" value="InterPro"/>
</dbReference>
<dbReference type="GO" id="GO:0005524">
    <property type="term" value="F:ATP binding"/>
    <property type="evidence" value="ECO:0007669"/>
    <property type="project" value="UniProtKB-KW"/>
</dbReference>
<dbReference type="SUPFAM" id="SSF52540">
    <property type="entry name" value="P-loop containing nucleoside triphosphate hydrolases"/>
    <property type="match status" value="1"/>
</dbReference>
<keyword evidence="5" id="KW-0092">Biotin</keyword>
<dbReference type="GO" id="GO:0005739">
    <property type="term" value="C:mitochondrion"/>
    <property type="evidence" value="ECO:0007669"/>
    <property type="project" value="TreeGrafter"/>
</dbReference>
<organism evidence="9 10">
    <name type="scientific">Chenopodium quinoa</name>
    <name type="common">Quinoa</name>
    <dbReference type="NCBI Taxonomy" id="63459"/>
    <lineage>
        <taxon>Eukaryota</taxon>
        <taxon>Viridiplantae</taxon>
        <taxon>Streptophyta</taxon>
        <taxon>Embryophyta</taxon>
        <taxon>Tracheophyta</taxon>
        <taxon>Spermatophyta</taxon>
        <taxon>Magnoliopsida</taxon>
        <taxon>eudicotyledons</taxon>
        <taxon>Gunneridae</taxon>
        <taxon>Pentapetalae</taxon>
        <taxon>Caryophyllales</taxon>
        <taxon>Chenopodiaceae</taxon>
        <taxon>Chenopodioideae</taxon>
        <taxon>Atripliceae</taxon>
        <taxon>Chenopodium</taxon>
    </lineage>
</organism>
<dbReference type="InterPro" id="IPR001882">
    <property type="entry name" value="Biotin_BS"/>
</dbReference>
<dbReference type="InterPro" id="IPR011053">
    <property type="entry name" value="Single_hybrid_motif"/>
</dbReference>
<dbReference type="PROSITE" id="PS00188">
    <property type="entry name" value="BIOTIN"/>
    <property type="match status" value="1"/>
</dbReference>
<feature type="domain" description="DEAD-box RNA helicase Q" evidence="8">
    <location>
        <begin position="138"/>
        <end position="166"/>
    </location>
</feature>
<dbReference type="SUPFAM" id="SSF51230">
    <property type="entry name" value="Single hybrid motif"/>
    <property type="match status" value="1"/>
</dbReference>
<name>A0A803MI89_CHEQI</name>
<keyword evidence="1" id="KW-0547">Nucleotide-binding</keyword>
<dbReference type="GO" id="GO:0003676">
    <property type="term" value="F:nucleic acid binding"/>
    <property type="evidence" value="ECO:0007669"/>
    <property type="project" value="InterPro"/>
</dbReference>
<dbReference type="Gramene" id="AUR62029837-RA">
    <property type="protein sequence ID" value="AUR62029837-RA:cds"/>
    <property type="gene ID" value="AUR62029837"/>
</dbReference>
<feature type="domain" description="Lipoyl-binding" evidence="7">
    <location>
        <begin position="58"/>
        <end position="133"/>
    </location>
</feature>
<keyword evidence="3" id="KW-0347">Helicase</keyword>
<dbReference type="InterPro" id="IPR050856">
    <property type="entry name" value="Biotin_carboxylase_complex"/>
</dbReference>
<dbReference type="InterPro" id="IPR000089">
    <property type="entry name" value="Biotin_lipoyl"/>
</dbReference>
<evidence type="ECO:0000313" key="9">
    <source>
        <dbReference type="EnsemblPlants" id="AUR62029837-RA:cds"/>
    </source>
</evidence>
<evidence type="ECO:0000259" key="8">
    <source>
        <dbReference type="PROSITE" id="PS51195"/>
    </source>
</evidence>
<evidence type="ECO:0000256" key="6">
    <source>
        <dbReference type="PROSITE-ProRule" id="PRU00552"/>
    </source>
</evidence>
<reference evidence="9" key="1">
    <citation type="journal article" date="2017" name="Nature">
        <title>The genome of Chenopodium quinoa.</title>
        <authorList>
            <person name="Jarvis D.E."/>
            <person name="Ho Y.S."/>
            <person name="Lightfoot D.J."/>
            <person name="Schmoeckel S.M."/>
            <person name="Li B."/>
            <person name="Borm T.J.A."/>
            <person name="Ohyanagi H."/>
            <person name="Mineta K."/>
            <person name="Michell C.T."/>
            <person name="Saber N."/>
            <person name="Kharbatia N.M."/>
            <person name="Rupper R.R."/>
            <person name="Sharp A.R."/>
            <person name="Dally N."/>
            <person name="Boughton B.A."/>
            <person name="Woo Y.H."/>
            <person name="Gao G."/>
            <person name="Schijlen E.G.W.M."/>
            <person name="Guo X."/>
            <person name="Momin A.A."/>
            <person name="Negrao S."/>
            <person name="Al-Babili S."/>
            <person name="Gehring C."/>
            <person name="Roessner U."/>
            <person name="Jung C."/>
            <person name="Murphy K."/>
            <person name="Arold S.T."/>
            <person name="Gojobori T."/>
            <person name="van der Linden C.G."/>
            <person name="van Loo E.N."/>
            <person name="Jellen E.N."/>
            <person name="Maughan P.J."/>
            <person name="Tester M."/>
        </authorList>
    </citation>
    <scope>NUCLEOTIDE SEQUENCE [LARGE SCALE GENOMIC DNA]</scope>
    <source>
        <strain evidence="9">cv. PI 614886</strain>
    </source>
</reference>
<accession>A0A803MI89</accession>
<keyword evidence="2" id="KW-0378">Hydrolase</keyword>
<evidence type="ECO:0000256" key="2">
    <source>
        <dbReference type="ARBA" id="ARBA00022801"/>
    </source>
</evidence>
<dbReference type="Pfam" id="PF00364">
    <property type="entry name" value="Biotin_lipoyl"/>
    <property type="match status" value="1"/>
</dbReference>
<evidence type="ECO:0000259" key="7">
    <source>
        <dbReference type="PROSITE" id="PS50968"/>
    </source>
</evidence>